<feature type="region of interest" description="Disordered" evidence="1">
    <location>
        <begin position="64"/>
        <end position="97"/>
    </location>
</feature>
<name>A0ABR0PGR8_GOSAR</name>
<protein>
    <submittedName>
        <fullName evidence="2">Uncharacterized protein</fullName>
    </submittedName>
</protein>
<gene>
    <name evidence="2" type="ORF">PVK06_025523</name>
</gene>
<evidence type="ECO:0000313" key="3">
    <source>
        <dbReference type="Proteomes" id="UP001358586"/>
    </source>
</evidence>
<sequence>MLASVIITLCKQLESSKTTKVIIEKLEDMFGGQDILARKSTITSLMNAQQEPSTPIKDHMITLGREKHTKRNKIKSSRPPKVEKKRTKKPKDISKYKKARFKANCKERDEHLAIKGIGV</sequence>
<keyword evidence="3" id="KW-1185">Reference proteome</keyword>
<accession>A0ABR0PGR8</accession>
<comment type="caution">
    <text evidence="2">The sequence shown here is derived from an EMBL/GenBank/DDBJ whole genome shotgun (WGS) entry which is preliminary data.</text>
</comment>
<evidence type="ECO:0000256" key="1">
    <source>
        <dbReference type="SAM" id="MobiDB-lite"/>
    </source>
</evidence>
<reference evidence="2 3" key="1">
    <citation type="submission" date="2023-03" db="EMBL/GenBank/DDBJ databases">
        <title>WGS of Gossypium arboreum.</title>
        <authorList>
            <person name="Yu D."/>
        </authorList>
    </citation>
    <scope>NUCLEOTIDE SEQUENCE [LARGE SCALE GENOMIC DNA]</scope>
    <source>
        <tissue evidence="2">Leaf</tissue>
    </source>
</reference>
<dbReference type="EMBL" id="JARKNE010000007">
    <property type="protein sequence ID" value="KAK5820476.1"/>
    <property type="molecule type" value="Genomic_DNA"/>
</dbReference>
<feature type="compositionally biased region" description="Basic residues" evidence="1">
    <location>
        <begin position="67"/>
        <end position="89"/>
    </location>
</feature>
<dbReference type="Proteomes" id="UP001358586">
    <property type="component" value="Chromosome 7"/>
</dbReference>
<proteinExistence type="predicted"/>
<evidence type="ECO:0000313" key="2">
    <source>
        <dbReference type="EMBL" id="KAK5820476.1"/>
    </source>
</evidence>
<organism evidence="2 3">
    <name type="scientific">Gossypium arboreum</name>
    <name type="common">Tree cotton</name>
    <name type="synonym">Gossypium nanking</name>
    <dbReference type="NCBI Taxonomy" id="29729"/>
    <lineage>
        <taxon>Eukaryota</taxon>
        <taxon>Viridiplantae</taxon>
        <taxon>Streptophyta</taxon>
        <taxon>Embryophyta</taxon>
        <taxon>Tracheophyta</taxon>
        <taxon>Spermatophyta</taxon>
        <taxon>Magnoliopsida</taxon>
        <taxon>eudicotyledons</taxon>
        <taxon>Gunneridae</taxon>
        <taxon>Pentapetalae</taxon>
        <taxon>rosids</taxon>
        <taxon>malvids</taxon>
        <taxon>Malvales</taxon>
        <taxon>Malvaceae</taxon>
        <taxon>Malvoideae</taxon>
        <taxon>Gossypium</taxon>
    </lineage>
</organism>